<feature type="compositionally biased region" description="Basic residues" evidence="1">
    <location>
        <begin position="41"/>
        <end position="60"/>
    </location>
</feature>
<keyword evidence="2" id="KW-1185">Reference proteome</keyword>
<name>A0A5S6QEA6_TRIMR</name>
<accession>A0A5S6QEA6</accession>
<sequence length="274" mass="30986">MWWDNAGSCARTANQCETKLGWHGEHDNLTDPSEGHLPERRRQRKGGKKAGKNPLRQHRSKKMLLDQLRKHFRCNGSVKHAESLLKFKAPIDGENQSLNEKTAQLNDQMIFKNMALSQYLGQLTLFVHRIGSLDNSVAPWTNCNLSCSVNGQRASERSTNYASTERAEYWIDGIMAHDSDRNYMAHESQKPADITTFVGQENNAGLSSSLDACPDYLTPNTVLESMTKKLACDFDENLSIDDSDLIKLLPCEQTEFYDILLHDSSNNNAHYCTM</sequence>
<dbReference type="WBParaSite" id="TMUE_1000005252.1">
    <property type="protein sequence ID" value="TMUE_1000005252.1"/>
    <property type="gene ID" value="WBGene00287880"/>
</dbReference>
<evidence type="ECO:0000313" key="2">
    <source>
        <dbReference type="Proteomes" id="UP000046395"/>
    </source>
</evidence>
<proteinExistence type="predicted"/>
<organism evidence="2 3">
    <name type="scientific">Trichuris muris</name>
    <name type="common">Mouse whipworm</name>
    <dbReference type="NCBI Taxonomy" id="70415"/>
    <lineage>
        <taxon>Eukaryota</taxon>
        <taxon>Metazoa</taxon>
        <taxon>Ecdysozoa</taxon>
        <taxon>Nematoda</taxon>
        <taxon>Enoplea</taxon>
        <taxon>Dorylaimia</taxon>
        <taxon>Trichinellida</taxon>
        <taxon>Trichuridae</taxon>
        <taxon>Trichuris</taxon>
    </lineage>
</organism>
<protein>
    <submittedName>
        <fullName evidence="3">Uncharacterized protein</fullName>
    </submittedName>
</protein>
<evidence type="ECO:0000313" key="3">
    <source>
        <dbReference type="WBParaSite" id="TMUE_1000005252.1"/>
    </source>
</evidence>
<dbReference type="AlphaFoldDB" id="A0A5S6QEA6"/>
<feature type="region of interest" description="Disordered" evidence="1">
    <location>
        <begin position="22"/>
        <end position="60"/>
    </location>
</feature>
<feature type="compositionally biased region" description="Basic and acidic residues" evidence="1">
    <location>
        <begin position="22"/>
        <end position="40"/>
    </location>
</feature>
<evidence type="ECO:0000256" key="1">
    <source>
        <dbReference type="SAM" id="MobiDB-lite"/>
    </source>
</evidence>
<dbReference type="Proteomes" id="UP000046395">
    <property type="component" value="Unassembled WGS sequence"/>
</dbReference>
<reference evidence="3" key="1">
    <citation type="submission" date="2019-12" db="UniProtKB">
        <authorList>
            <consortium name="WormBaseParasite"/>
        </authorList>
    </citation>
    <scope>IDENTIFICATION</scope>
</reference>